<reference evidence="2" key="1">
    <citation type="submission" date="2019-05" db="EMBL/GenBank/DDBJ databases">
        <authorList>
            <consortium name="Pathogen Informatics"/>
        </authorList>
    </citation>
    <scope>NUCLEOTIDE SEQUENCE [LARGE SCALE GENOMIC DNA]</scope>
    <source>
        <strain evidence="2">NCTC12965</strain>
    </source>
</reference>
<evidence type="ECO:0000313" key="2">
    <source>
        <dbReference type="EMBL" id="VTR43133.1"/>
    </source>
</evidence>
<proteinExistence type="predicted"/>
<dbReference type="GO" id="GO:0009288">
    <property type="term" value="C:bacterial-type flagellum"/>
    <property type="evidence" value="ECO:0007669"/>
    <property type="project" value="InterPro"/>
</dbReference>
<accession>A0A4U9VAU0</accession>
<dbReference type="InterPro" id="IPR001624">
    <property type="entry name" value="FliE"/>
</dbReference>
<dbReference type="GO" id="GO:0071973">
    <property type="term" value="P:bacterial-type flagellum-dependent cell motility"/>
    <property type="evidence" value="ECO:0007669"/>
    <property type="project" value="InterPro"/>
</dbReference>
<sequence length="89" mass="9289">MAIQGIEGVVQQLQATAVQAGALRQNDPVQGASFANELKAALGKISETQQTARQQAQNFELGVPGNQFERRDGRSAEVFGVFATGSAGA</sequence>
<name>A0A4U9VAU0_SERFO</name>
<keyword evidence="2" id="KW-0966">Cell projection</keyword>
<dbReference type="AlphaFoldDB" id="A0A4U9VAU0"/>
<dbReference type="Pfam" id="PF02049">
    <property type="entry name" value="FliE"/>
    <property type="match status" value="1"/>
</dbReference>
<evidence type="ECO:0000256" key="1">
    <source>
        <dbReference type="ARBA" id="ARBA00023143"/>
    </source>
</evidence>
<keyword evidence="2" id="KW-0282">Flagellum</keyword>
<dbReference type="GO" id="GO:0005198">
    <property type="term" value="F:structural molecule activity"/>
    <property type="evidence" value="ECO:0007669"/>
    <property type="project" value="InterPro"/>
</dbReference>
<gene>
    <name evidence="2" type="primary">fliE</name>
    <name evidence="2" type="ORF">NCTC12965_04912</name>
</gene>
<dbReference type="EMBL" id="CABEEZ010000107">
    <property type="protein sequence ID" value="VTR43133.1"/>
    <property type="molecule type" value="Genomic_DNA"/>
</dbReference>
<organism evidence="2">
    <name type="scientific">Serratia fonticola</name>
    <dbReference type="NCBI Taxonomy" id="47917"/>
    <lineage>
        <taxon>Bacteria</taxon>
        <taxon>Pseudomonadati</taxon>
        <taxon>Pseudomonadota</taxon>
        <taxon>Gammaproteobacteria</taxon>
        <taxon>Enterobacterales</taxon>
        <taxon>Yersiniaceae</taxon>
        <taxon>Serratia</taxon>
    </lineage>
</organism>
<keyword evidence="2" id="KW-0969">Cilium</keyword>
<keyword evidence="1" id="KW-0975">Bacterial flagellum</keyword>
<protein>
    <submittedName>
        <fullName evidence="2">Flagellar hook-basal body complex protein FliE</fullName>
    </submittedName>
</protein>
<dbReference type="GO" id="GO:0003774">
    <property type="term" value="F:cytoskeletal motor activity"/>
    <property type="evidence" value="ECO:0007669"/>
    <property type="project" value="InterPro"/>
</dbReference>